<keyword evidence="9" id="KW-0472">Membrane</keyword>
<evidence type="ECO:0000256" key="11">
    <source>
        <dbReference type="SAM" id="MobiDB-lite"/>
    </source>
</evidence>
<comment type="subcellular location">
    <subcellularLocation>
        <location evidence="1 10">Cell inner membrane</location>
        <topology evidence="1 10">Single-pass membrane protein</topology>
        <orientation evidence="1 10">Periplasmic side</orientation>
    </subcellularLocation>
</comment>
<feature type="region of interest" description="Disordered" evidence="11">
    <location>
        <begin position="19"/>
        <end position="39"/>
    </location>
</feature>
<feature type="compositionally biased region" description="Pro residues" evidence="11">
    <location>
        <begin position="99"/>
        <end position="122"/>
    </location>
</feature>
<comment type="function">
    <text evidence="10">Interacts with outer membrane receptor proteins that carry out high-affinity binding and energy dependent uptake into the periplasmic space of specific substrates. It could act to transduce energy from the cytoplasmic membrane to specific energy-requiring processes in the outer membrane, resulting in the release into the periplasm of ligands bound by these outer membrane proteins.</text>
</comment>
<proteinExistence type="inferred from homology"/>
<evidence type="ECO:0000256" key="10">
    <source>
        <dbReference type="RuleBase" id="RU362123"/>
    </source>
</evidence>
<keyword evidence="10" id="KW-0735">Signal-anchor</keyword>
<dbReference type="Pfam" id="PF03544">
    <property type="entry name" value="TonB_C"/>
    <property type="match status" value="1"/>
</dbReference>
<evidence type="ECO:0000313" key="14">
    <source>
        <dbReference type="Proteomes" id="UP000308430"/>
    </source>
</evidence>
<dbReference type="InterPro" id="IPR006260">
    <property type="entry name" value="TonB/TolA_C"/>
</dbReference>
<evidence type="ECO:0000256" key="2">
    <source>
        <dbReference type="ARBA" id="ARBA00006555"/>
    </source>
</evidence>
<comment type="caution">
    <text evidence="13">The sequence shown here is derived from an EMBL/GenBank/DDBJ whole genome shotgun (WGS) entry which is preliminary data.</text>
</comment>
<feature type="domain" description="TonB C-terminal" evidence="12">
    <location>
        <begin position="188"/>
        <end position="280"/>
    </location>
</feature>
<accession>A0A4S4AXR0</accession>
<name>A0A4S4AXR0_9RHOO</name>
<keyword evidence="5 10" id="KW-0997">Cell inner membrane</keyword>
<dbReference type="OrthoDB" id="9792439at2"/>
<dbReference type="GO" id="GO:0055085">
    <property type="term" value="P:transmembrane transport"/>
    <property type="evidence" value="ECO:0007669"/>
    <property type="project" value="InterPro"/>
</dbReference>
<evidence type="ECO:0000256" key="7">
    <source>
        <dbReference type="ARBA" id="ARBA00022927"/>
    </source>
</evidence>
<dbReference type="GO" id="GO:0098797">
    <property type="term" value="C:plasma membrane protein complex"/>
    <property type="evidence" value="ECO:0007669"/>
    <property type="project" value="TreeGrafter"/>
</dbReference>
<gene>
    <name evidence="13" type="ORF">E6C76_11770</name>
</gene>
<keyword evidence="14" id="KW-1185">Reference proteome</keyword>
<dbReference type="PANTHER" id="PTHR33446">
    <property type="entry name" value="PROTEIN TONB-RELATED"/>
    <property type="match status" value="1"/>
</dbReference>
<sequence length="280" mass="29354">MSAADSALPAVQAFDVPAAPAKPAPRARPRSVVRRRGGTHAAVAYPPRSTRALAFTLVVLAHASGLYAFTRMDWEPALVAGAPLQVALITPEAPSPVVEAPPAPPEPLPVEPAPPPKPVPPKPRPKPEPKPRPPEPVVTESPTAITAAVDPEPAPAESAPAAPAESISAAPAPVVRGNPGPAEPVVTEARFDADYLNNPPPVYPPLSRRMREEGRVMLRVHVSADGSPTAVELNTSSGSGRLDNAARDAVQRWRFAPARRGDRAVDAWVLVPIVFKLEGS</sequence>
<dbReference type="SUPFAM" id="SSF74653">
    <property type="entry name" value="TolA/TonB C-terminal domain"/>
    <property type="match status" value="1"/>
</dbReference>
<evidence type="ECO:0000313" key="13">
    <source>
        <dbReference type="EMBL" id="THF64720.1"/>
    </source>
</evidence>
<dbReference type="PRINTS" id="PR01374">
    <property type="entry name" value="TONBPROTEIN"/>
</dbReference>
<keyword evidence="4 10" id="KW-1003">Cell membrane</keyword>
<evidence type="ECO:0000256" key="5">
    <source>
        <dbReference type="ARBA" id="ARBA00022519"/>
    </source>
</evidence>
<dbReference type="InterPro" id="IPR051045">
    <property type="entry name" value="TonB-dependent_transducer"/>
</dbReference>
<dbReference type="Proteomes" id="UP000308430">
    <property type="component" value="Unassembled WGS sequence"/>
</dbReference>
<comment type="similarity">
    <text evidence="2 10">Belongs to the TonB family.</text>
</comment>
<evidence type="ECO:0000256" key="9">
    <source>
        <dbReference type="ARBA" id="ARBA00023136"/>
    </source>
</evidence>
<keyword evidence="7 10" id="KW-0653">Protein transport</keyword>
<keyword evidence="3 10" id="KW-0813">Transport</keyword>
<feature type="compositionally biased region" description="Basic residues" evidence="11">
    <location>
        <begin position="25"/>
        <end position="38"/>
    </location>
</feature>
<dbReference type="InterPro" id="IPR037682">
    <property type="entry name" value="TonB_C"/>
</dbReference>
<dbReference type="GO" id="GO:0015891">
    <property type="term" value="P:siderophore transport"/>
    <property type="evidence" value="ECO:0007669"/>
    <property type="project" value="InterPro"/>
</dbReference>
<dbReference type="GO" id="GO:0030288">
    <property type="term" value="C:outer membrane-bounded periplasmic space"/>
    <property type="evidence" value="ECO:0007669"/>
    <property type="project" value="InterPro"/>
</dbReference>
<dbReference type="GO" id="GO:0031992">
    <property type="term" value="F:energy transducer activity"/>
    <property type="evidence" value="ECO:0007669"/>
    <property type="project" value="InterPro"/>
</dbReference>
<dbReference type="InterPro" id="IPR003538">
    <property type="entry name" value="TonB"/>
</dbReference>
<dbReference type="EMBL" id="SSOC01000004">
    <property type="protein sequence ID" value="THF64720.1"/>
    <property type="molecule type" value="Genomic_DNA"/>
</dbReference>
<evidence type="ECO:0000256" key="3">
    <source>
        <dbReference type="ARBA" id="ARBA00022448"/>
    </source>
</evidence>
<keyword evidence="8" id="KW-1133">Transmembrane helix</keyword>
<evidence type="ECO:0000256" key="8">
    <source>
        <dbReference type="ARBA" id="ARBA00022989"/>
    </source>
</evidence>
<protein>
    <recommendedName>
        <fullName evidence="10">Protein TonB</fullName>
    </recommendedName>
</protein>
<dbReference type="NCBIfam" id="TIGR01352">
    <property type="entry name" value="tonB_Cterm"/>
    <property type="match status" value="1"/>
</dbReference>
<dbReference type="PROSITE" id="PS52015">
    <property type="entry name" value="TONB_CTD"/>
    <property type="match status" value="1"/>
</dbReference>
<feature type="region of interest" description="Disordered" evidence="11">
    <location>
        <begin position="97"/>
        <end position="141"/>
    </location>
</feature>
<dbReference type="GO" id="GO:0015031">
    <property type="term" value="P:protein transport"/>
    <property type="evidence" value="ECO:0007669"/>
    <property type="project" value="UniProtKB-UniRule"/>
</dbReference>
<dbReference type="AlphaFoldDB" id="A0A4S4AXR0"/>
<dbReference type="Gene3D" id="3.30.1150.10">
    <property type="match status" value="1"/>
</dbReference>
<keyword evidence="6" id="KW-0812">Transmembrane</keyword>
<evidence type="ECO:0000256" key="4">
    <source>
        <dbReference type="ARBA" id="ARBA00022475"/>
    </source>
</evidence>
<evidence type="ECO:0000259" key="12">
    <source>
        <dbReference type="PROSITE" id="PS52015"/>
    </source>
</evidence>
<evidence type="ECO:0000256" key="6">
    <source>
        <dbReference type="ARBA" id="ARBA00022692"/>
    </source>
</evidence>
<reference evidence="13 14" key="1">
    <citation type="submission" date="2019-04" db="EMBL/GenBank/DDBJ databases">
        <title>Azoarcus nasutitermitis sp. nov. isolated from termite nest.</title>
        <authorList>
            <person name="Lin S.-Y."/>
            <person name="Hameed A."/>
            <person name="Hsu Y.-H."/>
            <person name="Young C.-C."/>
        </authorList>
    </citation>
    <scope>NUCLEOTIDE SEQUENCE [LARGE SCALE GENOMIC DNA]</scope>
    <source>
        <strain evidence="13 14">CC-YHH838</strain>
    </source>
</reference>
<evidence type="ECO:0000256" key="1">
    <source>
        <dbReference type="ARBA" id="ARBA00004383"/>
    </source>
</evidence>
<organism evidence="13 14">
    <name type="scientific">Pseudothauera nasutitermitis</name>
    <dbReference type="NCBI Taxonomy" id="2565930"/>
    <lineage>
        <taxon>Bacteria</taxon>
        <taxon>Pseudomonadati</taxon>
        <taxon>Pseudomonadota</taxon>
        <taxon>Betaproteobacteria</taxon>
        <taxon>Rhodocyclales</taxon>
        <taxon>Zoogloeaceae</taxon>
        <taxon>Pseudothauera</taxon>
    </lineage>
</organism>
<dbReference type="PANTHER" id="PTHR33446:SF2">
    <property type="entry name" value="PROTEIN TONB"/>
    <property type="match status" value="1"/>
</dbReference>